<evidence type="ECO:0000256" key="1">
    <source>
        <dbReference type="ARBA" id="ARBA00004370"/>
    </source>
</evidence>
<comment type="subcellular location">
    <subcellularLocation>
        <location evidence="1">Membrane</location>
    </subcellularLocation>
</comment>
<evidence type="ECO:0000256" key="6">
    <source>
        <dbReference type="SAM" id="SignalP"/>
    </source>
</evidence>
<evidence type="ECO:0000313" key="7">
    <source>
        <dbReference type="EMBL" id="PNF21768.1"/>
    </source>
</evidence>
<dbReference type="PANTHER" id="PTHR31395">
    <property type="entry name" value="SHISA"/>
    <property type="match status" value="1"/>
</dbReference>
<organism evidence="7 8">
    <name type="scientific">Cryptotermes secundus</name>
    <dbReference type="NCBI Taxonomy" id="105785"/>
    <lineage>
        <taxon>Eukaryota</taxon>
        <taxon>Metazoa</taxon>
        <taxon>Ecdysozoa</taxon>
        <taxon>Arthropoda</taxon>
        <taxon>Hexapoda</taxon>
        <taxon>Insecta</taxon>
        <taxon>Pterygota</taxon>
        <taxon>Neoptera</taxon>
        <taxon>Polyneoptera</taxon>
        <taxon>Dictyoptera</taxon>
        <taxon>Blattodea</taxon>
        <taxon>Blattoidea</taxon>
        <taxon>Termitoidae</taxon>
        <taxon>Kalotermitidae</taxon>
        <taxon>Cryptotermitinae</taxon>
        <taxon>Cryptotermes</taxon>
    </lineage>
</organism>
<dbReference type="GO" id="GO:0016020">
    <property type="term" value="C:membrane"/>
    <property type="evidence" value="ECO:0007669"/>
    <property type="project" value="UniProtKB-SubCell"/>
</dbReference>
<dbReference type="OrthoDB" id="7687651at2759"/>
<keyword evidence="2 5" id="KW-0812">Transmembrane</keyword>
<feature type="chain" id="PRO_5014471304" description="Protein shisa-5" evidence="6">
    <location>
        <begin position="25"/>
        <end position="194"/>
    </location>
</feature>
<sequence length="194" mass="21263">MVYCYVNALFVSFIVLSSLHGVKSMKCDFDHEPSLLDKINIVDIKTCPTLFDNPDNKYCCVDNGRVYCCSSAQFISTSISGLLPILIAVAVGFLVACCLCCFCCPCCLLYKRRHRGTVYGTVLQPGVQTVVATPQTVQQQAPVYPPQPTQMAGYSQTAAYPLYSAQTGQQPPPYSEATAGEVYSKQAPYNPHFQ</sequence>
<dbReference type="Proteomes" id="UP000235965">
    <property type="component" value="Unassembled WGS sequence"/>
</dbReference>
<evidence type="ECO:0008006" key="9">
    <source>
        <dbReference type="Google" id="ProtNLM"/>
    </source>
</evidence>
<keyword evidence="4 5" id="KW-0472">Membrane</keyword>
<dbReference type="InParanoid" id="A0A2J7PZK2"/>
<reference evidence="7 8" key="1">
    <citation type="submission" date="2017-12" db="EMBL/GenBank/DDBJ databases">
        <title>Hemimetabolous genomes reveal molecular basis of termite eusociality.</title>
        <authorList>
            <person name="Harrison M.C."/>
            <person name="Jongepier E."/>
            <person name="Robertson H.M."/>
            <person name="Arning N."/>
            <person name="Bitard-Feildel T."/>
            <person name="Chao H."/>
            <person name="Childers C.P."/>
            <person name="Dinh H."/>
            <person name="Doddapaneni H."/>
            <person name="Dugan S."/>
            <person name="Gowin J."/>
            <person name="Greiner C."/>
            <person name="Han Y."/>
            <person name="Hu H."/>
            <person name="Hughes D.S.T."/>
            <person name="Huylmans A.-K."/>
            <person name="Kemena C."/>
            <person name="Kremer L.P.M."/>
            <person name="Lee S.L."/>
            <person name="Lopez-Ezquerra A."/>
            <person name="Mallet L."/>
            <person name="Monroy-Kuhn J.M."/>
            <person name="Moser A."/>
            <person name="Murali S.C."/>
            <person name="Muzny D.M."/>
            <person name="Otani S."/>
            <person name="Piulachs M.-D."/>
            <person name="Poelchau M."/>
            <person name="Qu J."/>
            <person name="Schaub F."/>
            <person name="Wada-Katsumata A."/>
            <person name="Worley K.C."/>
            <person name="Xie Q."/>
            <person name="Ylla G."/>
            <person name="Poulsen M."/>
            <person name="Gibbs R.A."/>
            <person name="Schal C."/>
            <person name="Richards S."/>
            <person name="Belles X."/>
            <person name="Korb J."/>
            <person name="Bornberg-Bauer E."/>
        </authorList>
    </citation>
    <scope>NUCLEOTIDE SEQUENCE [LARGE SCALE GENOMIC DNA]</scope>
    <source>
        <tissue evidence="7">Whole body</tissue>
    </source>
</reference>
<dbReference type="InterPro" id="IPR026910">
    <property type="entry name" value="Shisa"/>
</dbReference>
<evidence type="ECO:0000256" key="3">
    <source>
        <dbReference type="ARBA" id="ARBA00022989"/>
    </source>
</evidence>
<keyword evidence="8" id="KW-1185">Reference proteome</keyword>
<comment type="caution">
    <text evidence="7">The sequence shown here is derived from an EMBL/GenBank/DDBJ whole genome shotgun (WGS) entry which is preliminary data.</text>
</comment>
<proteinExistence type="predicted"/>
<feature type="transmembrane region" description="Helical" evidence="5">
    <location>
        <begin position="85"/>
        <end position="110"/>
    </location>
</feature>
<keyword evidence="3 5" id="KW-1133">Transmembrane helix</keyword>
<keyword evidence="6" id="KW-0732">Signal</keyword>
<protein>
    <recommendedName>
        <fullName evidence="9">Protein shisa-5</fullName>
    </recommendedName>
</protein>
<feature type="signal peptide" evidence="6">
    <location>
        <begin position="1"/>
        <end position="24"/>
    </location>
</feature>
<dbReference type="PANTHER" id="PTHR31395:SF23">
    <property type="entry name" value="GEO05642P1"/>
    <property type="match status" value="1"/>
</dbReference>
<evidence type="ECO:0000313" key="8">
    <source>
        <dbReference type="Proteomes" id="UP000235965"/>
    </source>
</evidence>
<evidence type="ECO:0000256" key="5">
    <source>
        <dbReference type="SAM" id="Phobius"/>
    </source>
</evidence>
<accession>A0A2J7PZK2</accession>
<dbReference type="EMBL" id="NEVH01020333">
    <property type="protein sequence ID" value="PNF21768.1"/>
    <property type="molecule type" value="Genomic_DNA"/>
</dbReference>
<dbReference type="AlphaFoldDB" id="A0A2J7PZK2"/>
<evidence type="ECO:0000256" key="4">
    <source>
        <dbReference type="ARBA" id="ARBA00023136"/>
    </source>
</evidence>
<gene>
    <name evidence="7" type="ORF">B7P43_G08447</name>
</gene>
<evidence type="ECO:0000256" key="2">
    <source>
        <dbReference type="ARBA" id="ARBA00022692"/>
    </source>
</evidence>
<name>A0A2J7PZK2_9NEOP</name>